<feature type="region of interest" description="Disordered" evidence="1">
    <location>
        <begin position="56"/>
        <end position="100"/>
    </location>
</feature>
<organism evidence="2">
    <name type="scientific">uncultured Caudovirales phage</name>
    <dbReference type="NCBI Taxonomy" id="2100421"/>
    <lineage>
        <taxon>Viruses</taxon>
        <taxon>Duplodnaviria</taxon>
        <taxon>Heunggongvirae</taxon>
        <taxon>Uroviricota</taxon>
        <taxon>Caudoviricetes</taxon>
        <taxon>Peduoviridae</taxon>
        <taxon>Maltschvirus</taxon>
        <taxon>Maltschvirus maltsch</taxon>
    </lineage>
</organism>
<sequence>SAPAKPDDSRPQDKAARAVTSAVANMAASALLGPFGLPANLASLAFTGKSLGAHVSDYLDPHAADPSQMRDEPSPGGEPSQRRIPMAAADETSTLNTGGTPVSIGKLWARSFVGPVGDLTKYALGPQQTMYDTVSGRMAA</sequence>
<evidence type="ECO:0000256" key="1">
    <source>
        <dbReference type="SAM" id="MobiDB-lite"/>
    </source>
</evidence>
<name>A0A6J5R415_9CAUD</name>
<feature type="compositionally biased region" description="Basic and acidic residues" evidence="1">
    <location>
        <begin position="57"/>
        <end position="73"/>
    </location>
</feature>
<dbReference type="EMBL" id="LR797150">
    <property type="protein sequence ID" value="CAB4189466.1"/>
    <property type="molecule type" value="Genomic_DNA"/>
</dbReference>
<protein>
    <submittedName>
        <fullName evidence="2">Uncharacterized protein</fullName>
    </submittedName>
</protein>
<evidence type="ECO:0000313" key="2">
    <source>
        <dbReference type="EMBL" id="CAB4189466.1"/>
    </source>
</evidence>
<reference evidence="2" key="1">
    <citation type="submission" date="2020-05" db="EMBL/GenBank/DDBJ databases">
        <authorList>
            <person name="Chiriac C."/>
            <person name="Salcher M."/>
            <person name="Ghai R."/>
            <person name="Kavagutti S V."/>
        </authorList>
    </citation>
    <scope>NUCLEOTIDE SEQUENCE</scope>
</reference>
<feature type="non-terminal residue" evidence="2">
    <location>
        <position position="1"/>
    </location>
</feature>
<accession>A0A6J5R415</accession>
<feature type="compositionally biased region" description="Polar residues" evidence="1">
    <location>
        <begin position="91"/>
        <end position="100"/>
    </location>
</feature>
<proteinExistence type="predicted"/>
<gene>
    <name evidence="2" type="ORF">UFOVP1204_1</name>
</gene>